<feature type="non-terminal residue" evidence="1">
    <location>
        <position position="1"/>
    </location>
</feature>
<comment type="caution">
    <text evidence="1">The sequence shown here is derived from an EMBL/GenBank/DDBJ whole genome shotgun (WGS) entry which is preliminary data.</text>
</comment>
<dbReference type="SUPFAM" id="SSF57850">
    <property type="entry name" value="RING/U-box"/>
    <property type="match status" value="1"/>
</dbReference>
<keyword evidence="2" id="KW-1185">Reference proteome</keyword>
<evidence type="ECO:0000313" key="2">
    <source>
        <dbReference type="Proteomes" id="UP000664859"/>
    </source>
</evidence>
<dbReference type="Proteomes" id="UP000664859">
    <property type="component" value="Unassembled WGS sequence"/>
</dbReference>
<dbReference type="AlphaFoldDB" id="A0A835Z740"/>
<name>A0A835Z740_9STRA</name>
<feature type="non-terminal residue" evidence="1">
    <location>
        <position position="159"/>
    </location>
</feature>
<organism evidence="1 2">
    <name type="scientific">Tribonema minus</name>
    <dbReference type="NCBI Taxonomy" id="303371"/>
    <lineage>
        <taxon>Eukaryota</taxon>
        <taxon>Sar</taxon>
        <taxon>Stramenopiles</taxon>
        <taxon>Ochrophyta</taxon>
        <taxon>PX clade</taxon>
        <taxon>Xanthophyceae</taxon>
        <taxon>Tribonematales</taxon>
        <taxon>Tribonemataceae</taxon>
        <taxon>Tribonema</taxon>
    </lineage>
</organism>
<dbReference type="EMBL" id="JAFCMP010000090">
    <property type="protein sequence ID" value="KAG5187244.1"/>
    <property type="molecule type" value="Genomic_DNA"/>
</dbReference>
<accession>A0A835Z740</accession>
<protein>
    <submittedName>
        <fullName evidence="1">Uncharacterized protein</fullName>
    </submittedName>
</protein>
<proteinExistence type="predicted"/>
<sequence>VLCDLCTAVKQQKKDLLVLELVPPEDAAAAALNAVTPRSGRSFDRAHLLDTDGPRCNEAIDDRVTFRDAQICGQLQTDTLGAAIYTSAKVIYTLHRPLEQALNPVCRKCDTPIVTVRHYCGACSTSMSHDLCGECSCKLNGTCEVGHRTAPFETPFCLS</sequence>
<gene>
    <name evidence="1" type="ORF">JKP88DRAFT_131007</name>
</gene>
<evidence type="ECO:0000313" key="1">
    <source>
        <dbReference type="EMBL" id="KAG5187244.1"/>
    </source>
</evidence>
<reference evidence="1" key="1">
    <citation type="submission" date="2021-02" db="EMBL/GenBank/DDBJ databases">
        <title>First Annotated Genome of the Yellow-green Alga Tribonema minus.</title>
        <authorList>
            <person name="Mahan K.M."/>
        </authorList>
    </citation>
    <scope>NUCLEOTIDE SEQUENCE</scope>
    <source>
        <strain evidence="1">UTEX B ZZ1240</strain>
    </source>
</reference>